<accession>A0A835RYY5</accession>
<feature type="transmembrane region" description="Helical" evidence="1">
    <location>
        <begin position="43"/>
        <end position="62"/>
    </location>
</feature>
<evidence type="ECO:0000313" key="2">
    <source>
        <dbReference type="EMBL" id="KAG0494162.1"/>
    </source>
</evidence>
<keyword evidence="1" id="KW-0812">Transmembrane</keyword>
<keyword evidence="1" id="KW-0472">Membrane</keyword>
<dbReference type="Proteomes" id="UP000639772">
    <property type="component" value="Unassembled WGS sequence"/>
</dbReference>
<gene>
    <name evidence="2" type="ORF">HPP92_005156</name>
</gene>
<reference evidence="2 3" key="1">
    <citation type="journal article" date="2020" name="Nat. Food">
        <title>A phased Vanilla planifolia genome enables genetic improvement of flavour and production.</title>
        <authorList>
            <person name="Hasing T."/>
            <person name="Tang H."/>
            <person name="Brym M."/>
            <person name="Khazi F."/>
            <person name="Huang T."/>
            <person name="Chambers A.H."/>
        </authorList>
    </citation>
    <scope>NUCLEOTIDE SEQUENCE [LARGE SCALE GENOMIC DNA]</scope>
    <source>
        <tissue evidence="2">Leaf</tissue>
    </source>
</reference>
<keyword evidence="1" id="KW-1133">Transmembrane helix</keyword>
<sequence length="85" mass="9854">MSSTPNELEDLVVLELMDTSGVDEKFSDEGIVISTMHVYNWDIPMILSHRIAFTGVLLFSWSTQRKLQVGRRINIPLFRVEWDTK</sequence>
<proteinExistence type="predicted"/>
<organism evidence="2 3">
    <name type="scientific">Vanilla planifolia</name>
    <name type="common">Vanilla</name>
    <dbReference type="NCBI Taxonomy" id="51239"/>
    <lineage>
        <taxon>Eukaryota</taxon>
        <taxon>Viridiplantae</taxon>
        <taxon>Streptophyta</taxon>
        <taxon>Embryophyta</taxon>
        <taxon>Tracheophyta</taxon>
        <taxon>Spermatophyta</taxon>
        <taxon>Magnoliopsida</taxon>
        <taxon>Liliopsida</taxon>
        <taxon>Asparagales</taxon>
        <taxon>Orchidaceae</taxon>
        <taxon>Vanilloideae</taxon>
        <taxon>Vanilleae</taxon>
        <taxon>Vanilla</taxon>
    </lineage>
</organism>
<evidence type="ECO:0000256" key="1">
    <source>
        <dbReference type="SAM" id="Phobius"/>
    </source>
</evidence>
<dbReference type="AlphaFoldDB" id="A0A835RYY5"/>
<protein>
    <submittedName>
        <fullName evidence="2">Uncharacterized protein</fullName>
    </submittedName>
</protein>
<comment type="caution">
    <text evidence="2">The sequence shown here is derived from an EMBL/GenBank/DDBJ whole genome shotgun (WGS) entry which is preliminary data.</text>
</comment>
<name>A0A835RYY5_VANPL</name>
<evidence type="ECO:0000313" key="3">
    <source>
        <dbReference type="Proteomes" id="UP000639772"/>
    </source>
</evidence>
<dbReference type="EMBL" id="JADCNM010000002">
    <property type="protein sequence ID" value="KAG0494162.1"/>
    <property type="molecule type" value="Genomic_DNA"/>
</dbReference>